<accession>A0ABW6IEV2</accession>
<dbReference type="PANTHER" id="PTHR43651">
    <property type="entry name" value="1,4-ALPHA-GLUCAN-BRANCHING ENZYME"/>
    <property type="match status" value="1"/>
</dbReference>
<evidence type="ECO:0000256" key="6">
    <source>
        <dbReference type="ARBA" id="ARBA00022490"/>
    </source>
</evidence>
<evidence type="ECO:0000256" key="3">
    <source>
        <dbReference type="ARBA" id="ARBA00008061"/>
    </source>
</evidence>
<dbReference type="RefSeq" id="WP_377964737.1">
    <property type="nucleotide sequence ID" value="NZ_JBHZOL010000071.1"/>
</dbReference>
<name>A0ABW6IEV2_9CYAN</name>
<evidence type="ECO:0000256" key="14">
    <source>
        <dbReference type="PIRNR" id="PIRNR006337"/>
    </source>
</evidence>
<evidence type="ECO:0000256" key="11">
    <source>
        <dbReference type="ARBA" id="ARBA00033284"/>
    </source>
</evidence>
<dbReference type="InterPro" id="IPR013783">
    <property type="entry name" value="Ig-like_fold"/>
</dbReference>
<dbReference type="Gene3D" id="3.20.20.80">
    <property type="entry name" value="Glycosidases"/>
    <property type="match status" value="1"/>
</dbReference>
<dbReference type="InterPro" id="IPR012768">
    <property type="entry name" value="Trehalose_TreZ"/>
</dbReference>
<comment type="subcellular location">
    <subcellularLocation>
        <location evidence="1">Cytoplasm</location>
    </subcellularLocation>
</comment>
<organism evidence="16 17">
    <name type="scientific">Almyronema epifaneia S1</name>
    <dbReference type="NCBI Taxonomy" id="2991925"/>
    <lineage>
        <taxon>Bacteria</taxon>
        <taxon>Bacillati</taxon>
        <taxon>Cyanobacteriota</taxon>
        <taxon>Cyanophyceae</taxon>
        <taxon>Nodosilineales</taxon>
        <taxon>Nodosilineaceae</taxon>
        <taxon>Almyronema</taxon>
        <taxon>Almyronema epifaneia</taxon>
    </lineage>
</organism>
<dbReference type="Gene3D" id="2.60.40.10">
    <property type="entry name" value="Immunoglobulins"/>
    <property type="match status" value="1"/>
</dbReference>
<keyword evidence="6" id="KW-0963">Cytoplasm</keyword>
<comment type="similarity">
    <text evidence="3 14">Belongs to the glycosyl hydrolase 13 family.</text>
</comment>
<dbReference type="GO" id="GO:0033942">
    <property type="term" value="F:4-alpha-D-(1-&gt;4)-alpha-D-glucanotrehalose trehalohydrolase activity"/>
    <property type="evidence" value="ECO:0007669"/>
    <property type="project" value="UniProtKB-EC"/>
</dbReference>
<reference evidence="16 17" key="1">
    <citation type="submission" date="2024-10" db="EMBL/GenBank/DDBJ databases">
        <authorList>
            <person name="Ratan Roy A."/>
            <person name="Morales Sandoval P.H."/>
            <person name="De Los Santos Villalobos S."/>
            <person name="Chakraborty S."/>
            <person name="Mukherjee J."/>
        </authorList>
    </citation>
    <scope>NUCLEOTIDE SEQUENCE [LARGE SCALE GENOMIC DNA]</scope>
    <source>
        <strain evidence="16 17">S1</strain>
    </source>
</reference>
<keyword evidence="8" id="KW-0119">Carbohydrate metabolism</keyword>
<evidence type="ECO:0000256" key="12">
    <source>
        <dbReference type="ARBA" id="ARBA00034013"/>
    </source>
</evidence>
<dbReference type="SUPFAM" id="SSF81296">
    <property type="entry name" value="E set domains"/>
    <property type="match status" value="1"/>
</dbReference>
<keyword evidence="17" id="KW-1185">Reference proteome</keyword>
<evidence type="ECO:0000256" key="1">
    <source>
        <dbReference type="ARBA" id="ARBA00004496"/>
    </source>
</evidence>
<dbReference type="Gene3D" id="1.10.10.760">
    <property type="entry name" value="E-set domains of sugar-utilizing enzymes"/>
    <property type="match status" value="1"/>
</dbReference>
<dbReference type="EMBL" id="JBHZOL010000071">
    <property type="protein sequence ID" value="MFE4106714.1"/>
    <property type="molecule type" value="Genomic_DNA"/>
</dbReference>
<evidence type="ECO:0000256" key="9">
    <source>
        <dbReference type="ARBA" id="ARBA00023295"/>
    </source>
</evidence>
<evidence type="ECO:0000313" key="17">
    <source>
        <dbReference type="Proteomes" id="UP001600165"/>
    </source>
</evidence>
<dbReference type="SMART" id="SM00642">
    <property type="entry name" value="Aamy"/>
    <property type="match status" value="1"/>
</dbReference>
<dbReference type="NCBIfam" id="TIGR02402">
    <property type="entry name" value="trehalose_TreZ"/>
    <property type="match status" value="1"/>
</dbReference>
<proteinExistence type="inferred from homology"/>
<protein>
    <recommendedName>
        <fullName evidence="5 13">Malto-oligosyltrehalose trehalohydrolase</fullName>
        <shortName evidence="14">MTHase</shortName>
        <ecNumber evidence="4 13">3.2.1.141</ecNumber>
    </recommendedName>
    <alternativeName>
        <fullName evidence="11 14">4-alpha-D-((1-&gt;4)-alpha-D-glucano)trehalose trehalohydrolase</fullName>
    </alternativeName>
    <alternativeName>
        <fullName evidence="10 14">Maltooligosyl trehalose trehalohydrolase</fullName>
    </alternativeName>
</protein>
<dbReference type="CDD" id="cd02853">
    <property type="entry name" value="E_set_MTHase_like_N"/>
    <property type="match status" value="1"/>
</dbReference>
<dbReference type="PANTHER" id="PTHR43651:SF11">
    <property type="entry name" value="MALTO-OLIGOSYLTREHALOSE TREHALOHYDROLASE"/>
    <property type="match status" value="1"/>
</dbReference>
<keyword evidence="7 14" id="KW-0378">Hydrolase</keyword>
<evidence type="ECO:0000256" key="7">
    <source>
        <dbReference type="ARBA" id="ARBA00022801"/>
    </source>
</evidence>
<gene>
    <name evidence="16" type="primary">treZ</name>
    <name evidence="16" type="ORF">ACFVKH_10535</name>
</gene>
<evidence type="ECO:0000256" key="8">
    <source>
        <dbReference type="ARBA" id="ARBA00023277"/>
    </source>
</evidence>
<evidence type="ECO:0000313" key="16">
    <source>
        <dbReference type="EMBL" id="MFE4106714.1"/>
    </source>
</evidence>
<keyword evidence="9 14" id="KW-0326">Glycosidase</keyword>
<dbReference type="InterPro" id="IPR017853">
    <property type="entry name" value="GH"/>
</dbReference>
<evidence type="ECO:0000256" key="10">
    <source>
        <dbReference type="ARBA" id="ARBA00032057"/>
    </source>
</evidence>
<comment type="catalytic activity">
    <reaction evidence="12 14">
        <text>hydrolysis of (1-&gt;4)-alpha-D-glucosidic linkage in 4-alpha-D-[(1-&gt;4)-alpha-D-glucanosyl]n trehalose to yield trehalose and (1-&gt;4)-alpha-D-glucan.</text>
        <dbReference type="EC" id="3.2.1.141"/>
    </reaction>
</comment>
<dbReference type="Proteomes" id="UP001600165">
    <property type="component" value="Unassembled WGS sequence"/>
</dbReference>
<dbReference type="SUPFAM" id="SSF51445">
    <property type="entry name" value="(Trans)glycosidases"/>
    <property type="match status" value="1"/>
</dbReference>
<evidence type="ECO:0000256" key="4">
    <source>
        <dbReference type="ARBA" id="ARBA00012268"/>
    </source>
</evidence>
<comment type="pathway">
    <text evidence="2 14">Glycan biosynthesis; trehalose biosynthesis.</text>
</comment>
<evidence type="ECO:0000256" key="13">
    <source>
        <dbReference type="NCBIfam" id="TIGR02402"/>
    </source>
</evidence>
<dbReference type="PIRSF" id="PIRSF006337">
    <property type="entry name" value="Trehalose_TreZ"/>
    <property type="match status" value="1"/>
</dbReference>
<dbReference type="Pfam" id="PF02922">
    <property type="entry name" value="CBM_48"/>
    <property type="match status" value="1"/>
</dbReference>
<dbReference type="CDD" id="cd11325">
    <property type="entry name" value="AmyAc_GTHase"/>
    <property type="match status" value="1"/>
</dbReference>
<dbReference type="InterPro" id="IPR004193">
    <property type="entry name" value="Glyco_hydro_13_N"/>
</dbReference>
<dbReference type="InterPro" id="IPR006047">
    <property type="entry name" value="GH13_cat_dom"/>
</dbReference>
<sequence length="604" mass="68514">MNVGAHYLGDRRCQFTVWAPFAKDVAVQFPAQSREVALVREGEYWQAIVADVPPETLYLFRLDQAEAYPDPASQYQPKDVHGPSAVVDHNFDWQCSQWSGLPLASLIIYELHVGTFTPEGTFSAIIPRLPELADLGINAIELMPVAQFPGDRNWGYDGVYPFAVQHSYGGPTALKQLVDACHQHGIAVVMDVVYNHFGPEGNYTSQFAPYFTEKYRTPWGSAINFDEAYSEGVRNYVRQNALYWLQAYHIDALRLDAIHAIYDFGAKHILQDLAEAVAEFNQQHNRRCYLIAESDLNDGRVLRPASQGGYGVDAQWSDDFHHALHTLLTHQNQGYYRDFGTCQQFAKALEKSFVYTWDYSPFRQRRHGNDVSDRPPYEFVVCSQNHDQIGNQMLGERLSQLVSFDQLKLAAGAVLLSPYLPMLFMGEEYGEKAPFVYFVSHSDPDLLAAIRQGRAKEFAHFHAEGEPPEAAAVETFKSCHLHWAEREEGAHGTLLAFYKRLIQLRQQLPALQLGDRRDFEAFYQESDRLVGLHHWHNQQAALCLFNFGEETVTYSLEQPGSWQKCLDSNDPQWQGPGAIAAEQVSQAQTVSLLPHSLVLYEKLT</sequence>
<dbReference type="Pfam" id="PF00128">
    <property type="entry name" value="Alpha-amylase"/>
    <property type="match status" value="1"/>
</dbReference>
<comment type="caution">
    <text evidence="16">The sequence shown here is derived from an EMBL/GenBank/DDBJ whole genome shotgun (WGS) entry which is preliminary data.</text>
</comment>
<dbReference type="InterPro" id="IPR014756">
    <property type="entry name" value="Ig_E-set"/>
</dbReference>
<evidence type="ECO:0000259" key="15">
    <source>
        <dbReference type="SMART" id="SM00642"/>
    </source>
</evidence>
<dbReference type="InterPro" id="IPR044901">
    <property type="entry name" value="Trehalose_TreZ_E-set_sf"/>
</dbReference>
<dbReference type="EC" id="3.2.1.141" evidence="4 13"/>
<feature type="domain" description="Glycosyl hydrolase family 13 catalytic" evidence="15">
    <location>
        <begin position="110"/>
        <end position="454"/>
    </location>
</feature>
<evidence type="ECO:0000256" key="2">
    <source>
        <dbReference type="ARBA" id="ARBA00005199"/>
    </source>
</evidence>
<evidence type="ECO:0000256" key="5">
    <source>
        <dbReference type="ARBA" id="ARBA00015938"/>
    </source>
</evidence>